<dbReference type="SUPFAM" id="SSF63491">
    <property type="entry name" value="BAG domain"/>
    <property type="match status" value="1"/>
</dbReference>
<evidence type="ECO:0000259" key="3">
    <source>
        <dbReference type="Pfam" id="PF02179"/>
    </source>
</evidence>
<feature type="region of interest" description="Disordered" evidence="2">
    <location>
        <begin position="1"/>
        <end position="100"/>
    </location>
</feature>
<dbReference type="GO" id="GO:0000774">
    <property type="term" value="F:adenyl-nucleotide exchange factor activity"/>
    <property type="evidence" value="ECO:0007669"/>
    <property type="project" value="TreeGrafter"/>
</dbReference>
<dbReference type="Pfam" id="PF02179">
    <property type="entry name" value="BAG"/>
    <property type="match status" value="1"/>
</dbReference>
<accession>A0A6G1S5X4</accession>
<evidence type="ECO:0000313" key="4">
    <source>
        <dbReference type="EMBL" id="MDE45330.1"/>
    </source>
</evidence>
<protein>
    <submittedName>
        <fullName evidence="4">BAG domain-containing protein Samui</fullName>
    </submittedName>
</protein>
<dbReference type="GO" id="GO:0016020">
    <property type="term" value="C:membrane"/>
    <property type="evidence" value="ECO:0007669"/>
    <property type="project" value="TreeGrafter"/>
</dbReference>
<dbReference type="PANTHER" id="PTHR12329">
    <property type="entry name" value="BCL2-ASSOCIATED ATHANOGENE"/>
    <property type="match status" value="1"/>
</dbReference>
<reference evidence="4" key="1">
    <citation type="submission" date="2018-10" db="EMBL/GenBank/DDBJ databases">
        <title>Transcriptome assembly of Aceria tosichella (Wheat curl mite) Type 2.</title>
        <authorList>
            <person name="Scully E.D."/>
            <person name="Geib S.M."/>
            <person name="Palmer N.A."/>
            <person name="Gupta A.K."/>
            <person name="Sarath G."/>
            <person name="Tatineni S."/>
        </authorList>
    </citation>
    <scope>NUCLEOTIDE SEQUENCE</scope>
    <source>
        <strain evidence="4">LincolnNE</strain>
    </source>
</reference>
<feature type="compositionally biased region" description="Basic residues" evidence="2">
    <location>
        <begin position="61"/>
        <end position="73"/>
    </location>
</feature>
<name>A0A6G1S5X4_9ACAR</name>
<feature type="domain" description="BAG" evidence="3">
    <location>
        <begin position="103"/>
        <end position="174"/>
    </location>
</feature>
<evidence type="ECO:0000256" key="1">
    <source>
        <dbReference type="ARBA" id="ARBA00023186"/>
    </source>
</evidence>
<dbReference type="AlphaFoldDB" id="A0A6G1S5X4"/>
<dbReference type="GO" id="GO:0005829">
    <property type="term" value="C:cytosol"/>
    <property type="evidence" value="ECO:0007669"/>
    <property type="project" value="TreeGrafter"/>
</dbReference>
<dbReference type="EMBL" id="GGYP01000559">
    <property type="protein sequence ID" value="MDE45330.1"/>
    <property type="molecule type" value="Transcribed_RNA"/>
</dbReference>
<gene>
    <name evidence="4" type="primary">Samui</name>
    <name evidence="4" type="ORF">g.19719</name>
</gene>
<proteinExistence type="predicted"/>
<feature type="compositionally biased region" description="Polar residues" evidence="2">
    <location>
        <begin position="32"/>
        <end position="60"/>
    </location>
</feature>
<dbReference type="InterPro" id="IPR003103">
    <property type="entry name" value="BAG_domain"/>
</dbReference>
<dbReference type="GO" id="GO:0005634">
    <property type="term" value="C:nucleus"/>
    <property type="evidence" value="ECO:0007669"/>
    <property type="project" value="TreeGrafter"/>
</dbReference>
<keyword evidence="1" id="KW-0143">Chaperone</keyword>
<dbReference type="InterPro" id="IPR036533">
    <property type="entry name" value="BAG_dom_sf"/>
</dbReference>
<dbReference type="GO" id="GO:0051087">
    <property type="term" value="F:protein-folding chaperone binding"/>
    <property type="evidence" value="ECO:0007669"/>
    <property type="project" value="InterPro"/>
</dbReference>
<feature type="compositionally biased region" description="Polar residues" evidence="2">
    <location>
        <begin position="80"/>
        <end position="100"/>
    </location>
</feature>
<dbReference type="Gene3D" id="1.20.58.120">
    <property type="entry name" value="BAG domain"/>
    <property type="match status" value="1"/>
</dbReference>
<organism evidence="4">
    <name type="scientific">Aceria tosichella</name>
    <name type="common">wheat curl mite</name>
    <dbReference type="NCBI Taxonomy" id="561515"/>
    <lineage>
        <taxon>Eukaryota</taxon>
        <taxon>Metazoa</taxon>
        <taxon>Ecdysozoa</taxon>
        <taxon>Arthropoda</taxon>
        <taxon>Chelicerata</taxon>
        <taxon>Arachnida</taxon>
        <taxon>Acari</taxon>
        <taxon>Acariformes</taxon>
        <taxon>Trombidiformes</taxon>
        <taxon>Prostigmata</taxon>
        <taxon>Eupodina</taxon>
        <taxon>Eriophyoidea</taxon>
        <taxon>Eriophyidae</taxon>
        <taxon>Eriophyinae</taxon>
        <taxon>Aceriini</taxon>
        <taxon>Aceria</taxon>
    </lineage>
</organism>
<dbReference type="InterPro" id="IPR039773">
    <property type="entry name" value="BAG_chaperone_regulator"/>
</dbReference>
<dbReference type="PANTHER" id="PTHR12329:SF5">
    <property type="entry name" value="STARVIN, ISOFORM E"/>
    <property type="match status" value="1"/>
</dbReference>
<dbReference type="GO" id="GO:0050821">
    <property type="term" value="P:protein stabilization"/>
    <property type="evidence" value="ECO:0007669"/>
    <property type="project" value="TreeGrafter"/>
</dbReference>
<feature type="compositionally biased region" description="Polar residues" evidence="2">
    <location>
        <begin position="1"/>
        <end position="11"/>
    </location>
</feature>
<sequence>MPPSWNANMGNCKSKGQEDANCELQRPDTSDQKSNGSHQNHIIQEQVSSTKANTSNLNSPNKKKGFNVKNKFKMSKDTNDAQSTNRTTKDAQSMNRTTNDAVIDSTRAEVSGLLEGISNFQGTSQNDKDYRYLDEMLTRCILKLDTIECNSSRDRTNRKEAIRGVNEAISILERKLEINNDIKDVGINLRTD</sequence>
<evidence type="ECO:0000256" key="2">
    <source>
        <dbReference type="SAM" id="MobiDB-lite"/>
    </source>
</evidence>